<evidence type="ECO:0000313" key="11">
    <source>
        <dbReference type="EMBL" id="CAD7587436.1"/>
    </source>
</evidence>
<keyword evidence="10" id="KW-0812">Transmembrane</keyword>
<evidence type="ECO:0000256" key="7">
    <source>
        <dbReference type="ARBA" id="ARBA00023128"/>
    </source>
</evidence>
<keyword evidence="4" id="KW-0138">CF(0)</keyword>
<feature type="transmembrane region" description="Helical" evidence="10">
    <location>
        <begin position="75"/>
        <end position="93"/>
    </location>
</feature>
<evidence type="ECO:0000256" key="1">
    <source>
        <dbReference type="ARBA" id="ARBA00004325"/>
    </source>
</evidence>
<keyword evidence="7" id="KW-0496">Mitochondrion</keyword>
<dbReference type="GO" id="GO:0031966">
    <property type="term" value="C:mitochondrial membrane"/>
    <property type="evidence" value="ECO:0007669"/>
    <property type="project" value="UniProtKB-SubCell"/>
</dbReference>
<proteinExistence type="inferred from homology"/>
<dbReference type="AlphaFoldDB" id="A0A7R9PHM0"/>
<keyword evidence="9" id="KW-0066">ATP synthesis</keyword>
<comment type="subcellular location">
    <subcellularLocation>
        <location evidence="1">Mitochondrion membrane</location>
    </subcellularLocation>
</comment>
<dbReference type="InterPro" id="IPR019344">
    <property type="entry name" value="F1F0-ATPsyn_F_prd"/>
</dbReference>
<evidence type="ECO:0000256" key="10">
    <source>
        <dbReference type="SAM" id="Phobius"/>
    </source>
</evidence>
<evidence type="ECO:0000256" key="3">
    <source>
        <dbReference type="ARBA" id="ARBA00022448"/>
    </source>
</evidence>
<keyword evidence="5" id="KW-0375">Hydrogen ion transport</keyword>
<dbReference type="GO" id="GO:0046933">
    <property type="term" value="F:proton-transporting ATP synthase activity, rotational mechanism"/>
    <property type="evidence" value="ECO:0007669"/>
    <property type="project" value="TreeGrafter"/>
</dbReference>
<keyword evidence="6" id="KW-0406">Ion transport</keyword>
<evidence type="ECO:0000256" key="6">
    <source>
        <dbReference type="ARBA" id="ARBA00023065"/>
    </source>
</evidence>
<dbReference type="GO" id="GO:0045259">
    <property type="term" value="C:proton-transporting ATP synthase complex"/>
    <property type="evidence" value="ECO:0007669"/>
    <property type="project" value="UniProtKB-KW"/>
</dbReference>
<dbReference type="Pfam" id="PF10206">
    <property type="entry name" value="WRW"/>
    <property type="match status" value="1"/>
</dbReference>
<evidence type="ECO:0000256" key="5">
    <source>
        <dbReference type="ARBA" id="ARBA00022781"/>
    </source>
</evidence>
<keyword evidence="8 10" id="KW-0472">Membrane</keyword>
<evidence type="ECO:0000256" key="9">
    <source>
        <dbReference type="ARBA" id="ARBA00023310"/>
    </source>
</evidence>
<keyword evidence="3" id="KW-0813">Transport</keyword>
<dbReference type="GO" id="GO:0042776">
    <property type="term" value="P:proton motive force-driven mitochondrial ATP synthesis"/>
    <property type="evidence" value="ECO:0007669"/>
    <property type="project" value="TreeGrafter"/>
</dbReference>
<dbReference type="PANTHER" id="PTHR13080:SF20">
    <property type="entry name" value="ATP SYNTHASE SUBUNIT F, MITOCHONDRIAL-RELATED"/>
    <property type="match status" value="1"/>
</dbReference>
<organism evidence="11">
    <name type="scientific">Timema genevievae</name>
    <name type="common">Walking stick</name>
    <dbReference type="NCBI Taxonomy" id="629358"/>
    <lineage>
        <taxon>Eukaryota</taxon>
        <taxon>Metazoa</taxon>
        <taxon>Ecdysozoa</taxon>
        <taxon>Arthropoda</taxon>
        <taxon>Hexapoda</taxon>
        <taxon>Insecta</taxon>
        <taxon>Pterygota</taxon>
        <taxon>Neoptera</taxon>
        <taxon>Polyneoptera</taxon>
        <taxon>Phasmatodea</taxon>
        <taxon>Timematodea</taxon>
        <taxon>Timematoidea</taxon>
        <taxon>Timematidae</taxon>
        <taxon>Timema</taxon>
    </lineage>
</organism>
<protein>
    <recommendedName>
        <fullName evidence="12">ATP synthase subunit f, mitochondrial</fullName>
    </recommendedName>
</protein>
<evidence type="ECO:0000256" key="8">
    <source>
        <dbReference type="ARBA" id="ARBA00023136"/>
    </source>
</evidence>
<dbReference type="EMBL" id="OE839496">
    <property type="protein sequence ID" value="CAD7587436.1"/>
    <property type="molecule type" value="Genomic_DNA"/>
</dbReference>
<evidence type="ECO:0000256" key="2">
    <source>
        <dbReference type="ARBA" id="ARBA00005895"/>
    </source>
</evidence>
<name>A0A7R9PHM0_TIMGE</name>
<reference evidence="11" key="1">
    <citation type="submission" date="2020-11" db="EMBL/GenBank/DDBJ databases">
        <authorList>
            <person name="Tran Van P."/>
        </authorList>
    </citation>
    <scope>NUCLEOTIDE SEQUENCE</scope>
</reference>
<sequence>MAIGDYPIEYNPKVHGPYDPARFYGKPDTPFGQLKLNEIGSWLGRRNKSPSAVVGSISRAFWRWQHKYAQPKRTGVAPFFQVVACSMVLFYVMNYGKIRCGFIHDTTQGSIADKLYNEI</sequence>
<keyword evidence="10" id="KW-1133">Transmembrane helix</keyword>
<comment type="similarity">
    <text evidence="2">Belongs to the ATPase F chain family.</text>
</comment>
<evidence type="ECO:0000256" key="4">
    <source>
        <dbReference type="ARBA" id="ARBA00022547"/>
    </source>
</evidence>
<dbReference type="PANTHER" id="PTHR13080">
    <property type="entry name" value="ATP SYNTHASE F CHAIN, MITOCHONDRIAL-RELATED"/>
    <property type="match status" value="1"/>
</dbReference>
<accession>A0A7R9PHM0</accession>
<gene>
    <name evidence="11" type="ORF">TGEB3V08_LOCUS1631</name>
</gene>
<evidence type="ECO:0008006" key="12">
    <source>
        <dbReference type="Google" id="ProtNLM"/>
    </source>
</evidence>